<dbReference type="Pfam" id="PF14537">
    <property type="entry name" value="Cytochrom_c3_2"/>
    <property type="match status" value="1"/>
</dbReference>
<keyword evidence="7" id="KW-0249">Electron transport</keyword>
<feature type="region of interest" description="Disordered" evidence="9">
    <location>
        <begin position="631"/>
        <end position="660"/>
    </location>
</feature>
<gene>
    <name evidence="12" type="ORF">FHS79_001307</name>
</gene>
<evidence type="ECO:0000256" key="4">
    <source>
        <dbReference type="ARBA" id="ARBA00022617"/>
    </source>
</evidence>
<evidence type="ECO:0000256" key="7">
    <source>
        <dbReference type="ARBA" id="ARBA00022982"/>
    </source>
</evidence>
<dbReference type="SUPFAM" id="SSF49879">
    <property type="entry name" value="SMAD/FHA domain"/>
    <property type="match status" value="1"/>
</dbReference>
<dbReference type="InterPro" id="IPR012286">
    <property type="entry name" value="Tetrahaem_cytochrome"/>
</dbReference>
<dbReference type="GO" id="GO:0046872">
    <property type="term" value="F:metal ion binding"/>
    <property type="evidence" value="ECO:0007669"/>
    <property type="project" value="UniProtKB-KW"/>
</dbReference>
<dbReference type="PANTHER" id="PTHR35038">
    <property type="entry name" value="DISSIMILATORY SULFITE REDUCTASE SIRA"/>
    <property type="match status" value="1"/>
</dbReference>
<evidence type="ECO:0000256" key="2">
    <source>
        <dbReference type="ARBA" id="ARBA00004196"/>
    </source>
</evidence>
<dbReference type="GO" id="GO:0016491">
    <property type="term" value="F:oxidoreductase activity"/>
    <property type="evidence" value="ECO:0007669"/>
    <property type="project" value="TreeGrafter"/>
</dbReference>
<comment type="cofactor">
    <cofactor evidence="1">
        <name>heme c</name>
        <dbReference type="ChEBI" id="CHEBI:61717"/>
    </cofactor>
</comment>
<evidence type="ECO:0000256" key="1">
    <source>
        <dbReference type="ARBA" id="ARBA00001926"/>
    </source>
</evidence>
<evidence type="ECO:0000256" key="10">
    <source>
        <dbReference type="SAM" id="Phobius"/>
    </source>
</evidence>
<evidence type="ECO:0000259" key="11">
    <source>
        <dbReference type="PROSITE" id="PS50006"/>
    </source>
</evidence>
<dbReference type="EMBL" id="JACIIV010000008">
    <property type="protein sequence ID" value="MBB6227143.1"/>
    <property type="molecule type" value="Genomic_DNA"/>
</dbReference>
<keyword evidence="5" id="KW-0479">Metal-binding</keyword>
<name>A0A841L856_9SPHN</name>
<dbReference type="RefSeq" id="WP_184197163.1">
    <property type="nucleotide sequence ID" value="NZ_BMOX01000137.1"/>
</dbReference>
<evidence type="ECO:0000256" key="3">
    <source>
        <dbReference type="ARBA" id="ARBA00022448"/>
    </source>
</evidence>
<comment type="caution">
    <text evidence="12">The sequence shown here is derived from an EMBL/GenBank/DDBJ whole genome shotgun (WGS) entry which is preliminary data.</text>
</comment>
<keyword evidence="4" id="KW-0349">Heme</keyword>
<evidence type="ECO:0000256" key="9">
    <source>
        <dbReference type="SAM" id="MobiDB-lite"/>
    </source>
</evidence>
<evidence type="ECO:0000313" key="12">
    <source>
        <dbReference type="EMBL" id="MBB6227143.1"/>
    </source>
</evidence>
<keyword evidence="6" id="KW-0732">Signal</keyword>
<dbReference type="PROSITE" id="PS50006">
    <property type="entry name" value="FHA_DOMAIN"/>
    <property type="match status" value="1"/>
</dbReference>
<dbReference type="AlphaFoldDB" id="A0A841L856"/>
<organism evidence="12 13">
    <name type="scientific">Polymorphobacter multimanifer</name>
    <dbReference type="NCBI Taxonomy" id="1070431"/>
    <lineage>
        <taxon>Bacteria</taxon>
        <taxon>Pseudomonadati</taxon>
        <taxon>Pseudomonadota</taxon>
        <taxon>Alphaproteobacteria</taxon>
        <taxon>Sphingomonadales</taxon>
        <taxon>Sphingosinicellaceae</taxon>
        <taxon>Polymorphobacter</taxon>
    </lineage>
</organism>
<evidence type="ECO:0000313" key="13">
    <source>
        <dbReference type="Proteomes" id="UP000538147"/>
    </source>
</evidence>
<protein>
    <submittedName>
        <fullName evidence="12">Putative CXXCH cytochrome family protein</fullName>
    </submittedName>
</protein>
<dbReference type="InterPro" id="IPR008984">
    <property type="entry name" value="SMAD_FHA_dom_sf"/>
</dbReference>
<dbReference type="SUPFAM" id="SSF48695">
    <property type="entry name" value="Multiheme cytochromes"/>
    <property type="match status" value="2"/>
</dbReference>
<feature type="domain" description="FHA" evidence="11">
    <location>
        <begin position="28"/>
        <end position="82"/>
    </location>
</feature>
<dbReference type="GO" id="GO:0030313">
    <property type="term" value="C:cell envelope"/>
    <property type="evidence" value="ECO:0007669"/>
    <property type="project" value="UniProtKB-SubCell"/>
</dbReference>
<dbReference type="Gene3D" id="2.60.200.20">
    <property type="match status" value="1"/>
</dbReference>
<dbReference type="InterPro" id="IPR000253">
    <property type="entry name" value="FHA_dom"/>
</dbReference>
<proteinExistence type="predicted"/>
<dbReference type="PANTHER" id="PTHR35038:SF6">
    <property type="entry name" value="SURFACE LOCALIZED DECAHEME CYTOCHROME C LIPOPROTEIN"/>
    <property type="match status" value="1"/>
</dbReference>
<keyword evidence="8" id="KW-0408">Iron</keyword>
<keyword evidence="10" id="KW-0472">Membrane</keyword>
<keyword evidence="13" id="KW-1185">Reference proteome</keyword>
<accession>A0A841L856</accession>
<evidence type="ECO:0000256" key="5">
    <source>
        <dbReference type="ARBA" id="ARBA00022723"/>
    </source>
</evidence>
<dbReference type="InterPro" id="IPR051829">
    <property type="entry name" value="Multiheme_Cytochr_ET"/>
</dbReference>
<dbReference type="Proteomes" id="UP000538147">
    <property type="component" value="Unassembled WGS sequence"/>
</dbReference>
<sequence>MSFIVRQIAKRADGGDIIRTRSLAAPEISVGRGTDCDIQLADLGVMLRHAKLTRLAGGLVAVEATGGIPLEIDGKFVNRAELRVAERPIINLASHRLTLEPGDAADDVAITAERVIAASDAADATAENEIFSLKGTLPTKRAMAWTLGLVVLLFGLALPVFTMLGRGNVDLPVDMVADAARPIPVAVRSGLQPALGVTPAAARTAMQPDIVWTSGPMSGAHAGITNSCGACHQAAFVSTTDAACTACHKPSAVPDHAAADRMARGRFIPSGGLAAVEAGIQRAVGLEEGRCAGCHKEHEGPGGALMVAQSFCTDCHTGLDARLTDARIANVEGWEKHPQFKATLVAAASETAPRFERVSLDSRPKEASGLIYPHELHMSKTNSVANMVLKQGLPARDGALGCNYCHVADSDGERFKPIEMEANCSACHDLAFARDGGVVRTLPHGKAPQVAGIVRDFYLSQAVAPRANVQRLAFERRAPGRMAEVEAQQLRLSGIGNARSRAEAAVDQIFIKDGVCGDCHQVERTGAPHLAERWKVMPVTINDHYLPKSRFPHRKHDSYDGKTGDAACVACHKGVPTSKVATDVLLPPVAQCRDCHGSSNVKTNVAASCDTCHGFHFGTDGPAATPIKVAASTAPAGHRSTGSRWSPSAPAGPAQVRAGG</sequence>
<reference evidence="12 13" key="1">
    <citation type="submission" date="2020-08" db="EMBL/GenBank/DDBJ databases">
        <title>Genomic Encyclopedia of Type Strains, Phase IV (KMG-IV): sequencing the most valuable type-strain genomes for metagenomic binning, comparative biology and taxonomic classification.</title>
        <authorList>
            <person name="Goeker M."/>
        </authorList>
    </citation>
    <scope>NUCLEOTIDE SEQUENCE [LARGE SCALE GENOMIC DNA]</scope>
    <source>
        <strain evidence="12 13">DSM 102189</strain>
    </source>
</reference>
<dbReference type="InterPro" id="IPR036280">
    <property type="entry name" value="Multihaem_cyt_sf"/>
</dbReference>
<keyword evidence="10" id="KW-0812">Transmembrane</keyword>
<feature type="transmembrane region" description="Helical" evidence="10">
    <location>
        <begin position="142"/>
        <end position="164"/>
    </location>
</feature>
<keyword evidence="10" id="KW-1133">Transmembrane helix</keyword>
<evidence type="ECO:0000256" key="8">
    <source>
        <dbReference type="ARBA" id="ARBA00023004"/>
    </source>
</evidence>
<dbReference type="Gene3D" id="3.90.10.10">
    <property type="entry name" value="Cytochrome C3"/>
    <property type="match status" value="3"/>
</dbReference>
<dbReference type="CDD" id="cd00060">
    <property type="entry name" value="FHA"/>
    <property type="match status" value="1"/>
</dbReference>
<evidence type="ECO:0000256" key="6">
    <source>
        <dbReference type="ARBA" id="ARBA00022729"/>
    </source>
</evidence>
<keyword evidence="3" id="KW-0813">Transport</keyword>
<comment type="subcellular location">
    <subcellularLocation>
        <location evidence="2">Cell envelope</location>
    </subcellularLocation>
</comment>